<feature type="compositionally biased region" description="Polar residues" evidence="1">
    <location>
        <begin position="99"/>
        <end position="109"/>
    </location>
</feature>
<accession>A0A484D7H3</accession>
<gene>
    <name evidence="2" type="ORF">EPR50_G00059750</name>
</gene>
<evidence type="ECO:0000256" key="1">
    <source>
        <dbReference type="SAM" id="MobiDB-lite"/>
    </source>
</evidence>
<sequence length="122" mass="12872">MGGGINNPLFFSPDDEKAAERAALRRAFVCVSATKCPKHRSVPSPTKSSRAEPSRATACVCAPHAPPASTTTTPPSPSPTAVLWQWSRNQPHCALTEPSVWNSDGSSGDQAAMEEQRSQAGV</sequence>
<evidence type="ECO:0000313" key="2">
    <source>
        <dbReference type="EMBL" id="TDH11339.1"/>
    </source>
</evidence>
<proteinExistence type="predicted"/>
<dbReference type="EMBL" id="SCKG01000006">
    <property type="protein sequence ID" value="TDH11339.1"/>
    <property type="molecule type" value="Genomic_DNA"/>
</dbReference>
<dbReference type="Proteomes" id="UP000295070">
    <property type="component" value="Chromosome 6"/>
</dbReference>
<keyword evidence="3" id="KW-1185">Reference proteome</keyword>
<dbReference type="AlphaFoldDB" id="A0A484D7H3"/>
<feature type="region of interest" description="Disordered" evidence="1">
    <location>
        <begin position="95"/>
        <end position="122"/>
    </location>
</feature>
<organism evidence="2 3">
    <name type="scientific">Perca flavescens</name>
    <name type="common">American yellow perch</name>
    <name type="synonym">Morone flavescens</name>
    <dbReference type="NCBI Taxonomy" id="8167"/>
    <lineage>
        <taxon>Eukaryota</taxon>
        <taxon>Metazoa</taxon>
        <taxon>Chordata</taxon>
        <taxon>Craniata</taxon>
        <taxon>Vertebrata</taxon>
        <taxon>Euteleostomi</taxon>
        <taxon>Actinopterygii</taxon>
        <taxon>Neopterygii</taxon>
        <taxon>Teleostei</taxon>
        <taxon>Neoteleostei</taxon>
        <taxon>Acanthomorphata</taxon>
        <taxon>Eupercaria</taxon>
        <taxon>Perciformes</taxon>
        <taxon>Percoidei</taxon>
        <taxon>Percidae</taxon>
        <taxon>Percinae</taxon>
        <taxon>Perca</taxon>
    </lineage>
</organism>
<comment type="caution">
    <text evidence="2">The sequence shown here is derived from an EMBL/GenBank/DDBJ whole genome shotgun (WGS) entry which is preliminary data.</text>
</comment>
<feature type="region of interest" description="Disordered" evidence="1">
    <location>
        <begin position="36"/>
        <end position="55"/>
    </location>
</feature>
<protein>
    <submittedName>
        <fullName evidence="2">Uncharacterized protein</fullName>
    </submittedName>
</protein>
<evidence type="ECO:0000313" key="3">
    <source>
        <dbReference type="Proteomes" id="UP000295070"/>
    </source>
</evidence>
<name>A0A484D7H3_PERFV</name>
<reference evidence="2 3" key="1">
    <citation type="submission" date="2019-01" db="EMBL/GenBank/DDBJ databases">
        <title>A chromosome-scale genome assembly of the yellow perch, Perca flavescens.</title>
        <authorList>
            <person name="Feron R."/>
            <person name="Morvezen R."/>
            <person name="Bestin A."/>
            <person name="Haffray P."/>
            <person name="Klopp C."/>
            <person name="Zahm M."/>
            <person name="Cabau C."/>
            <person name="Roques C."/>
            <person name="Donnadieu C."/>
            <person name="Bouchez O."/>
            <person name="Christie M."/>
            <person name="Larson W."/>
            <person name="Guiguen Y."/>
        </authorList>
    </citation>
    <scope>NUCLEOTIDE SEQUENCE [LARGE SCALE GENOMIC DNA]</scope>
    <source>
        <strain evidence="2">YP-PL-M2</strain>
        <tissue evidence="2">Blood</tissue>
    </source>
</reference>